<evidence type="ECO:0000256" key="9">
    <source>
        <dbReference type="ARBA" id="ARBA00023136"/>
    </source>
</evidence>
<reference evidence="13" key="2">
    <citation type="submission" date="2022-07" db="EMBL/GenBank/DDBJ databases">
        <authorList>
            <person name="Goncalves M.F.M."/>
            <person name="Hilario S."/>
            <person name="Van De Peer Y."/>
            <person name="Esteves A.C."/>
            <person name="Alves A."/>
        </authorList>
    </citation>
    <scope>NUCLEOTIDE SEQUENCE</scope>
    <source>
        <strain evidence="13">MUM 19.33</strain>
    </source>
</reference>
<dbReference type="SUPFAM" id="SSF144091">
    <property type="entry name" value="Rhomboid-like"/>
    <property type="match status" value="1"/>
</dbReference>
<organism evidence="13 14">
    <name type="scientific">Emericellopsis cladophorae</name>
    <dbReference type="NCBI Taxonomy" id="2686198"/>
    <lineage>
        <taxon>Eukaryota</taxon>
        <taxon>Fungi</taxon>
        <taxon>Dikarya</taxon>
        <taxon>Ascomycota</taxon>
        <taxon>Pezizomycotina</taxon>
        <taxon>Sordariomycetes</taxon>
        <taxon>Hypocreomycetidae</taxon>
        <taxon>Hypocreales</taxon>
        <taxon>Bionectriaceae</taxon>
        <taxon>Emericellopsis</taxon>
    </lineage>
</organism>
<dbReference type="PANTHER" id="PTHR22936">
    <property type="entry name" value="RHOMBOID-RELATED"/>
    <property type="match status" value="1"/>
</dbReference>
<evidence type="ECO:0000256" key="7">
    <source>
        <dbReference type="ARBA" id="ARBA00022825"/>
    </source>
</evidence>
<sequence>MASNQDYYSSSSGAQQQPGSHLPPIRSPSPVSMLDPRYANSQAGTPAPSYHTNPYAAPPSTLGYNKTPSPAPYPPDQPSRTGPSPFDTVFDDNVYPINSRHDPAAASNSDMSQQGYYMQDTGYYGHGRGVPNHPEDIPLQDHAGGKPGDPEMLNDHVYDTPDGSGRRKKRKQKIALGQLGMIASDKKRIPWCVYIFTVAQIAVFIGEIVQNGILTGSPIMIKPQFNYMIGPSTQVMINMGARYAPCMHIVPQIQGSDIEVKFLCPNATSWEETCPLSTLCGFGGDVPDPVFDGNEDQDPRPNQWYRFIIPMFLHAGIIHIGFNMLLQLTLGREMEQVIGSIRFFLVYVSSGIFGFVMGGNFAPPAIASTGASGSIFGILALNLLDLLYSWSDRKSPVKDLLFIFADMIISFVLGLLPGLDNFSHIGGFLMGLALGISVLHSPNALRLRIGQDTTYARVTESEAGIQPFLKNPTAFFKGRKPLWWAWWLVRVGALILVVVVFIFLITNFYTSAHSCDWCKYLSCIVSRPSSQFFSDHPANSD</sequence>
<comment type="function">
    <text evidence="10">Serine protease involved in intramembrane proteolysis.</text>
</comment>
<dbReference type="InterPro" id="IPR035952">
    <property type="entry name" value="Rhomboid-like_sf"/>
</dbReference>
<dbReference type="GeneID" id="75828630"/>
<evidence type="ECO:0000256" key="8">
    <source>
        <dbReference type="ARBA" id="ARBA00022989"/>
    </source>
</evidence>
<dbReference type="AlphaFoldDB" id="A0A9P9Y4J2"/>
<evidence type="ECO:0000256" key="10">
    <source>
        <dbReference type="RuleBase" id="RU362115"/>
    </source>
</evidence>
<keyword evidence="7 10" id="KW-0720">Serine protease</keyword>
<evidence type="ECO:0000256" key="5">
    <source>
        <dbReference type="ARBA" id="ARBA00022692"/>
    </source>
</evidence>
<dbReference type="GO" id="GO:0006508">
    <property type="term" value="P:proteolysis"/>
    <property type="evidence" value="ECO:0007669"/>
    <property type="project" value="UniProtKB-KW"/>
</dbReference>
<reference evidence="13" key="1">
    <citation type="journal article" date="2021" name="J Fungi (Basel)">
        <title>Genomic and Metabolomic Analyses of the Marine Fungus Emericellopsis cladophorae: Insights into Saltwater Adaptability Mechanisms and Its Biosynthetic Potential.</title>
        <authorList>
            <person name="Goncalves M.F.M."/>
            <person name="Hilario S."/>
            <person name="Van de Peer Y."/>
            <person name="Esteves A.C."/>
            <person name="Alves A."/>
        </authorList>
    </citation>
    <scope>NUCLEOTIDE SEQUENCE</scope>
    <source>
        <strain evidence="13">MUM 19.33</strain>
    </source>
</reference>
<feature type="transmembrane region" description="Helical" evidence="10">
    <location>
        <begin position="337"/>
        <end position="359"/>
    </location>
</feature>
<feature type="compositionally biased region" description="Low complexity" evidence="11">
    <location>
        <begin position="9"/>
        <end position="20"/>
    </location>
</feature>
<keyword evidence="6 10" id="KW-0378">Hydrolase</keyword>
<dbReference type="GO" id="GO:0004252">
    <property type="term" value="F:serine-type endopeptidase activity"/>
    <property type="evidence" value="ECO:0007669"/>
    <property type="project" value="InterPro"/>
</dbReference>
<evidence type="ECO:0000256" key="6">
    <source>
        <dbReference type="ARBA" id="ARBA00022801"/>
    </source>
</evidence>
<dbReference type="Gene3D" id="1.20.1540.10">
    <property type="entry name" value="Rhomboid-like"/>
    <property type="match status" value="1"/>
</dbReference>
<keyword evidence="14" id="KW-1185">Reference proteome</keyword>
<dbReference type="OrthoDB" id="2146116at2759"/>
<evidence type="ECO:0000256" key="1">
    <source>
        <dbReference type="ARBA" id="ARBA00000156"/>
    </source>
</evidence>
<protein>
    <recommendedName>
        <fullName evidence="10">Rhomboid-type serine protease</fullName>
        <ecNumber evidence="10">3.4.21.105</ecNumber>
    </recommendedName>
</protein>
<comment type="similarity">
    <text evidence="3 10">Belongs to the peptidase S54 family.</text>
</comment>
<comment type="caution">
    <text evidence="13">The sequence shown here is derived from an EMBL/GenBank/DDBJ whole genome shotgun (WGS) entry which is preliminary data.</text>
</comment>
<dbReference type="PANTHER" id="PTHR22936:SF69">
    <property type="entry name" value="RHOMBOID-LIKE PROTEIN"/>
    <property type="match status" value="1"/>
</dbReference>
<evidence type="ECO:0000313" key="14">
    <source>
        <dbReference type="Proteomes" id="UP001055219"/>
    </source>
</evidence>
<proteinExistence type="inferred from homology"/>
<dbReference type="RefSeq" id="XP_051363811.1">
    <property type="nucleotide sequence ID" value="XM_051504720.1"/>
</dbReference>
<feature type="transmembrane region" description="Helical" evidence="10">
    <location>
        <begin position="422"/>
        <end position="439"/>
    </location>
</feature>
<comment type="caution">
    <text evidence="10">Lacks conserved residue(s) required for the propagation of feature annotation.</text>
</comment>
<keyword evidence="4 10" id="KW-0645">Protease</keyword>
<feature type="transmembrane region" description="Helical" evidence="10">
    <location>
        <begin position="304"/>
        <end position="325"/>
    </location>
</feature>
<evidence type="ECO:0000256" key="11">
    <source>
        <dbReference type="SAM" id="MobiDB-lite"/>
    </source>
</evidence>
<dbReference type="EMBL" id="JAGIXG020000010">
    <property type="protein sequence ID" value="KAI6782955.1"/>
    <property type="molecule type" value="Genomic_DNA"/>
</dbReference>
<comment type="catalytic activity">
    <reaction evidence="1 10">
        <text>Cleaves type-1 transmembrane domains using a catalytic dyad composed of serine and histidine that are contributed by different transmembrane domains.</text>
        <dbReference type="EC" id="3.4.21.105"/>
    </reaction>
</comment>
<keyword evidence="8 10" id="KW-1133">Transmembrane helix</keyword>
<evidence type="ECO:0000256" key="2">
    <source>
        <dbReference type="ARBA" id="ARBA00004141"/>
    </source>
</evidence>
<feature type="transmembrane region" description="Helical" evidence="10">
    <location>
        <begin position="400"/>
        <end position="416"/>
    </location>
</feature>
<feature type="transmembrane region" description="Helical" evidence="10">
    <location>
        <begin position="365"/>
        <end position="388"/>
    </location>
</feature>
<comment type="subcellular location">
    <subcellularLocation>
        <location evidence="2 10">Membrane</location>
        <topology evidence="2 10">Multi-pass membrane protein</topology>
    </subcellularLocation>
</comment>
<accession>A0A9P9Y4J2</accession>
<dbReference type="InterPro" id="IPR002610">
    <property type="entry name" value="Peptidase_S54_rhomboid-like"/>
</dbReference>
<keyword evidence="9 10" id="KW-0472">Membrane</keyword>
<evidence type="ECO:0000259" key="12">
    <source>
        <dbReference type="Pfam" id="PF01694"/>
    </source>
</evidence>
<dbReference type="GO" id="GO:0016020">
    <property type="term" value="C:membrane"/>
    <property type="evidence" value="ECO:0007669"/>
    <property type="project" value="UniProtKB-SubCell"/>
</dbReference>
<evidence type="ECO:0000256" key="4">
    <source>
        <dbReference type="ARBA" id="ARBA00022670"/>
    </source>
</evidence>
<evidence type="ECO:0000256" key="3">
    <source>
        <dbReference type="ARBA" id="ARBA00009045"/>
    </source>
</evidence>
<feature type="domain" description="Peptidase S54 rhomboid" evidence="12">
    <location>
        <begin position="302"/>
        <end position="439"/>
    </location>
</feature>
<keyword evidence="5 10" id="KW-0812">Transmembrane</keyword>
<dbReference type="Pfam" id="PF01694">
    <property type="entry name" value="Rhomboid"/>
    <property type="match status" value="1"/>
</dbReference>
<feature type="transmembrane region" description="Helical" evidence="10">
    <location>
        <begin position="487"/>
        <end position="509"/>
    </location>
</feature>
<evidence type="ECO:0000313" key="13">
    <source>
        <dbReference type="EMBL" id="KAI6782955.1"/>
    </source>
</evidence>
<gene>
    <name evidence="13" type="ORF">J7T54_002115</name>
</gene>
<feature type="region of interest" description="Disordered" evidence="11">
    <location>
        <begin position="1"/>
        <end position="89"/>
    </location>
</feature>
<name>A0A9P9Y4J2_9HYPO</name>
<dbReference type="EC" id="3.4.21.105" evidence="10"/>
<dbReference type="Proteomes" id="UP001055219">
    <property type="component" value="Unassembled WGS sequence"/>
</dbReference>
<dbReference type="InterPro" id="IPR022764">
    <property type="entry name" value="Peptidase_S54_rhomboid_dom"/>
</dbReference>